<organism evidence="2 3">
    <name type="scientific">Hyphomonas neptunium (strain ATCC 15444)</name>
    <dbReference type="NCBI Taxonomy" id="228405"/>
    <lineage>
        <taxon>Bacteria</taxon>
        <taxon>Pseudomonadati</taxon>
        <taxon>Pseudomonadota</taxon>
        <taxon>Alphaproteobacteria</taxon>
        <taxon>Hyphomonadales</taxon>
        <taxon>Hyphomonadaceae</taxon>
        <taxon>Hyphomonas</taxon>
    </lineage>
</organism>
<name>Q0C4W8_HYPNA</name>
<keyword evidence="1" id="KW-0732">Signal</keyword>
<keyword evidence="3" id="KW-1185">Reference proteome</keyword>
<dbReference type="EMBL" id="CP000158">
    <property type="protein sequence ID" value="ABI76865.1"/>
    <property type="molecule type" value="Genomic_DNA"/>
</dbReference>
<reference evidence="2 3" key="1">
    <citation type="journal article" date="2006" name="J. Bacteriol.">
        <title>Comparative genomic evidence for a close relationship between the dimorphic prosthecate bacteria Hyphomonas neptunium and Caulobacter crescentus.</title>
        <authorList>
            <person name="Badger J.H."/>
            <person name="Hoover T.R."/>
            <person name="Brun Y.V."/>
            <person name="Weiner R.M."/>
            <person name="Laub M.T."/>
            <person name="Alexandre G."/>
            <person name="Mrazek J."/>
            <person name="Ren Q."/>
            <person name="Paulsen I.T."/>
            <person name="Nelson K.E."/>
            <person name="Khouri H.M."/>
            <person name="Radune D."/>
            <person name="Sosa J."/>
            <person name="Dodson R.J."/>
            <person name="Sullivan S.A."/>
            <person name="Rosovitz M.J."/>
            <person name="Madupu R."/>
            <person name="Brinkac L.M."/>
            <person name="Durkin A.S."/>
            <person name="Daugherty S.C."/>
            <person name="Kothari S.P."/>
            <person name="Giglio M.G."/>
            <person name="Zhou L."/>
            <person name="Haft D.H."/>
            <person name="Selengut J.D."/>
            <person name="Davidsen T.M."/>
            <person name="Yang Q."/>
            <person name="Zafar N."/>
            <person name="Ward N.L."/>
        </authorList>
    </citation>
    <scope>NUCLEOTIDE SEQUENCE [LARGE SCALE GENOMIC DNA]</scope>
    <source>
        <strain evidence="2 3">ATCC 15444</strain>
    </source>
</reference>
<keyword evidence="2" id="KW-0449">Lipoprotein</keyword>
<evidence type="ECO:0000256" key="1">
    <source>
        <dbReference type="SAM" id="SignalP"/>
    </source>
</evidence>
<dbReference type="AlphaFoldDB" id="Q0C4W8"/>
<feature type="chain" id="PRO_5004169930" evidence="1">
    <location>
        <begin position="32"/>
        <end position="282"/>
    </location>
</feature>
<dbReference type="HOGENOM" id="CLU_986166_0_0_5"/>
<proteinExistence type="predicted"/>
<evidence type="ECO:0000313" key="3">
    <source>
        <dbReference type="Proteomes" id="UP000001959"/>
    </source>
</evidence>
<feature type="signal peptide" evidence="1">
    <location>
        <begin position="1"/>
        <end position="31"/>
    </location>
</feature>
<gene>
    <name evidence="2" type="ordered locus">HNE_0495</name>
</gene>
<evidence type="ECO:0000313" key="2">
    <source>
        <dbReference type="EMBL" id="ABI76865.1"/>
    </source>
</evidence>
<sequence length="282" mass="30652">MRFIRAGLGKDMLRVALFSCFLAVGACAATAAPSGPAPAQMAPAQMVPQGMSFQADCAGPAEANCMLEAAWQAASLLPADKQTRLKPAFAETTRGLKDEMLASKWQMRLGKTPVREPAPDFAREQAEGAIAAYGWEGFFQKARLGEAPLNMGRPEIMGAAIELAPNPMERLRLIDMMFSFAGVPKPGTIGQFSQDDFERASFSHVLAEQMMKDCKLDEFDRARDRTAAPESIRYELWRARITGGAGKLAPQIRQGDGSDDTTFVRHVLEGYGPILKRGYCAG</sequence>
<dbReference type="Proteomes" id="UP000001959">
    <property type="component" value="Chromosome"/>
</dbReference>
<dbReference type="KEGG" id="hne:HNE_0495"/>
<dbReference type="STRING" id="228405.HNE_0495"/>
<dbReference type="PROSITE" id="PS51257">
    <property type="entry name" value="PROKAR_LIPOPROTEIN"/>
    <property type="match status" value="1"/>
</dbReference>
<protein>
    <submittedName>
        <fullName evidence="2">Putative lipoprotein</fullName>
    </submittedName>
</protein>
<accession>Q0C4W8</accession>